<dbReference type="EMBL" id="BSUL01000001">
    <property type="protein sequence ID" value="GMA28247.1"/>
    <property type="molecule type" value="Genomic_DNA"/>
</dbReference>
<dbReference type="InterPro" id="IPR012341">
    <property type="entry name" value="6hp_glycosidase-like_sf"/>
</dbReference>
<feature type="compositionally biased region" description="Low complexity" evidence="1">
    <location>
        <begin position="1"/>
        <end position="15"/>
    </location>
</feature>
<dbReference type="PANTHER" id="PTHR31616:SF0">
    <property type="entry name" value="GLUCAN 1,4-ALPHA-GLUCOSIDASE"/>
    <property type="match status" value="1"/>
</dbReference>
<evidence type="ECO:0000259" key="2">
    <source>
        <dbReference type="Pfam" id="PF00723"/>
    </source>
</evidence>
<dbReference type="SUPFAM" id="SSF48208">
    <property type="entry name" value="Six-hairpin glycosidases"/>
    <property type="match status" value="1"/>
</dbReference>
<name>A0AA37XCG3_9MICO</name>
<dbReference type="InterPro" id="IPR011613">
    <property type="entry name" value="GH15-like"/>
</dbReference>
<protein>
    <submittedName>
        <fullName evidence="4">Glycosyl hydrolase</fullName>
    </submittedName>
</protein>
<comment type="caution">
    <text evidence="4">The sequence shown here is derived from an EMBL/GenBank/DDBJ whole genome shotgun (WGS) entry which is preliminary data.</text>
</comment>
<keyword evidence="5" id="KW-1185">Reference proteome</keyword>
<dbReference type="Gene3D" id="1.50.10.10">
    <property type="match status" value="1"/>
</dbReference>
<dbReference type="Proteomes" id="UP001157160">
    <property type="component" value="Unassembled WGS sequence"/>
</dbReference>
<evidence type="ECO:0000313" key="5">
    <source>
        <dbReference type="Proteomes" id="UP001157160"/>
    </source>
</evidence>
<feature type="region of interest" description="Disordered" evidence="1">
    <location>
        <begin position="1"/>
        <end position="22"/>
    </location>
</feature>
<gene>
    <name evidence="4" type="ORF">GCM10025874_15000</name>
</gene>
<evidence type="ECO:0000313" key="4">
    <source>
        <dbReference type="EMBL" id="GMA28247.1"/>
    </source>
</evidence>
<dbReference type="Pfam" id="PF19291">
    <property type="entry name" value="TREH_N"/>
    <property type="match status" value="1"/>
</dbReference>
<dbReference type="Pfam" id="PF00723">
    <property type="entry name" value="Glyco_hydro_15"/>
    <property type="match status" value="1"/>
</dbReference>
<reference evidence="4 5" key="1">
    <citation type="journal article" date="2014" name="Int. J. Syst. Evol. Microbiol.">
        <title>Complete genome sequence of Corynebacterium casei LMG S-19264T (=DSM 44701T), isolated from a smear-ripened cheese.</title>
        <authorList>
            <consortium name="US DOE Joint Genome Institute (JGI-PGF)"/>
            <person name="Walter F."/>
            <person name="Albersmeier A."/>
            <person name="Kalinowski J."/>
            <person name="Ruckert C."/>
        </authorList>
    </citation>
    <scope>NUCLEOTIDE SEQUENCE [LARGE SCALE GENOMIC DNA]</scope>
    <source>
        <strain evidence="4 5">NBRC 112289</strain>
    </source>
</reference>
<keyword evidence="4" id="KW-0378">Hydrolase</keyword>
<feature type="domain" description="GH15-like" evidence="2">
    <location>
        <begin position="247"/>
        <end position="600"/>
    </location>
</feature>
<dbReference type="InterPro" id="IPR008928">
    <property type="entry name" value="6-hairpin_glycosidase_sf"/>
</dbReference>
<organism evidence="4 5">
    <name type="scientific">Arenivirga flava</name>
    <dbReference type="NCBI Taxonomy" id="1930060"/>
    <lineage>
        <taxon>Bacteria</taxon>
        <taxon>Bacillati</taxon>
        <taxon>Actinomycetota</taxon>
        <taxon>Actinomycetes</taxon>
        <taxon>Micrococcales</taxon>
        <taxon>Microbacteriaceae</taxon>
        <taxon>Arenivirga</taxon>
    </lineage>
</organism>
<dbReference type="GO" id="GO:0004553">
    <property type="term" value="F:hydrolase activity, hydrolyzing O-glycosyl compounds"/>
    <property type="evidence" value="ECO:0007669"/>
    <property type="project" value="TreeGrafter"/>
</dbReference>
<accession>A0AA37XCG3</accession>
<evidence type="ECO:0000259" key="3">
    <source>
        <dbReference type="Pfam" id="PF19291"/>
    </source>
</evidence>
<evidence type="ECO:0000256" key="1">
    <source>
        <dbReference type="SAM" id="MobiDB-lite"/>
    </source>
</evidence>
<feature type="domain" description="Trehalase-like N-terminal" evidence="3">
    <location>
        <begin position="32"/>
        <end position="145"/>
    </location>
</feature>
<dbReference type="InterPro" id="IPR045582">
    <property type="entry name" value="Trehalase-like_N"/>
</dbReference>
<dbReference type="PANTHER" id="PTHR31616">
    <property type="entry name" value="TREHALASE"/>
    <property type="match status" value="1"/>
</dbReference>
<dbReference type="GO" id="GO:0005975">
    <property type="term" value="P:carbohydrate metabolic process"/>
    <property type="evidence" value="ECO:0007669"/>
    <property type="project" value="InterPro"/>
</dbReference>
<sequence>MSIAADPAAGDPAPGTRFPPAPGDFAELRDYAAIGDGRTVALIRTDGRVDWFPVPELDARPLFDAVLDSDDGGFSDLAPEEEFEVVRRYVPGTNVLETTYTTASGTARVTDALITGVAGRLPWTELARRVEGVEGSVRMRWCVRPGTRLGHASPWIEENEHGPVIRSGSVMLSVVGLDHGPVPDHGERIEGRFTTEEGSRHLIALVGTDGEPLHLPNPSIVDEGVDRTIRNWQRWSEEFRYEGPWQEEVQRSALALKLLLYSPSGAIAAAATTSLPEDARGGKNWDYRYAWVRDAAYTMRALVKFGLREETHAAISWLLKTIRANGPELHIFYGLDGGVPAEVEMHHVDGWRGIGPVVTGNGAQHQLQLGVFGDLFDIVRLYVSAGNVLDPETGRLLASFADGTCDQWRSPDAGMWELPETRHHTSSKMGCWQALDAAVELAEGGHIPGSADRWKAERERIRSWVEEHGWNEEIGAYTISPGSDELDASVLLHSVSGFDRGERMSRTIDALRRELGVGPHLLRYTGVGQEEPAFVACGFWTASALACVGRHDEAIALMDELVATTPNDVGIMAEMIDPATGAFWGNLPQGLSHLGLVNAAVTIRELTGLDG</sequence>
<dbReference type="AlphaFoldDB" id="A0AA37XCG3"/>
<proteinExistence type="predicted"/>